<dbReference type="AlphaFoldDB" id="Q0AZ90"/>
<dbReference type="Pfam" id="PF13524">
    <property type="entry name" value="Glyco_trans_1_2"/>
    <property type="match status" value="1"/>
</dbReference>
<reference evidence="3" key="1">
    <citation type="journal article" date="2010" name="Environ. Microbiol.">
        <title>The genome of Syntrophomonas wolfei: new insights into syntrophic metabolism and biohydrogen production.</title>
        <authorList>
            <person name="Sieber J.R."/>
            <person name="Sims D.R."/>
            <person name="Han C."/>
            <person name="Kim E."/>
            <person name="Lykidis A."/>
            <person name="Lapidus A.L."/>
            <person name="McDonnald E."/>
            <person name="Rohlin L."/>
            <person name="Culley D.E."/>
            <person name="Gunsalus R."/>
            <person name="McInerney M.J."/>
        </authorList>
    </citation>
    <scope>NUCLEOTIDE SEQUENCE [LARGE SCALE GENOMIC DNA]</scope>
    <source>
        <strain evidence="3">DSM 2245B / Goettingen</strain>
    </source>
</reference>
<keyword evidence="3" id="KW-1185">Reference proteome</keyword>
<dbReference type="STRING" id="335541.Swol_0636"/>
<name>Q0AZ90_SYNWW</name>
<dbReference type="eggNOG" id="COG4641">
    <property type="taxonomic scope" value="Bacteria"/>
</dbReference>
<evidence type="ECO:0000313" key="3">
    <source>
        <dbReference type="Proteomes" id="UP000001968"/>
    </source>
</evidence>
<protein>
    <recommendedName>
        <fullName evidence="1">Spore protein YkvP/CgeB glycosyl transferase-like domain-containing protein</fullName>
    </recommendedName>
</protein>
<evidence type="ECO:0000313" key="2">
    <source>
        <dbReference type="EMBL" id="ABI67964.1"/>
    </source>
</evidence>
<dbReference type="EMBL" id="CP000448">
    <property type="protein sequence ID" value="ABI67964.1"/>
    <property type="molecule type" value="Genomic_DNA"/>
</dbReference>
<accession>Q0AZ90</accession>
<sequence>MKLLVISGDFRQYLDSSFHSLMTVLADLLELHLWHKSGSIKDILPQLPSTPDFVLVNEPGEINSPVIDELSSLSIPYAVYLHDLHHDSCKEALQDKNLCWVFTRYRDKFLDWYPEWQNRMSWLPHHIDNKIFKDYHLPKSIDYLMMGAMHEYVYSLRYKIREKMKEKPGFIYHEHPGYKHFSLAEMKNLLVGPNYAREINRAKLFLSCDSVYKYPLLKYFEVLACNTLLLAPSSPELLDLGFIPGIHFVDINELNFEEKADFYLKHEKERLDIAQQGYEMVQEKHTSTQRAVQLLEMIKEILKSCSTS</sequence>
<feature type="domain" description="Spore protein YkvP/CgeB glycosyl transferase-like" evidence="1">
    <location>
        <begin position="164"/>
        <end position="296"/>
    </location>
</feature>
<dbReference type="Proteomes" id="UP000001968">
    <property type="component" value="Chromosome"/>
</dbReference>
<dbReference type="KEGG" id="swo:Swol_0636"/>
<proteinExistence type="predicted"/>
<organism evidence="2 3">
    <name type="scientific">Syntrophomonas wolfei subsp. wolfei (strain DSM 2245B / Goettingen)</name>
    <dbReference type="NCBI Taxonomy" id="335541"/>
    <lineage>
        <taxon>Bacteria</taxon>
        <taxon>Bacillati</taxon>
        <taxon>Bacillota</taxon>
        <taxon>Clostridia</taxon>
        <taxon>Eubacteriales</taxon>
        <taxon>Syntrophomonadaceae</taxon>
        <taxon>Syntrophomonas</taxon>
    </lineage>
</organism>
<dbReference type="HOGENOM" id="CLU_899668_0_0_9"/>
<gene>
    <name evidence="2" type="ordered locus">Swol_0636</name>
</gene>
<evidence type="ECO:0000259" key="1">
    <source>
        <dbReference type="Pfam" id="PF13524"/>
    </source>
</evidence>
<dbReference type="InterPro" id="IPR055259">
    <property type="entry name" value="YkvP/CgeB_Glyco_trans-like"/>
</dbReference>